<gene>
    <name evidence="1" type="ORF">PLEPLA_LOCUS17364</name>
</gene>
<name>A0A9N7UFQ7_PLEPL</name>
<evidence type="ECO:0000313" key="2">
    <source>
        <dbReference type="Proteomes" id="UP001153269"/>
    </source>
</evidence>
<protein>
    <submittedName>
        <fullName evidence="1">Uncharacterized protein</fullName>
    </submittedName>
</protein>
<dbReference type="AlphaFoldDB" id="A0A9N7UFQ7"/>
<sequence length="91" mass="10009">MYGARGADVGGWVFPGRSYIRHDGVALKAVALSGEAEKLKPAQSHCQTGTEAETHRHLLHLLSLEAWSLQDDHLVLDEPVRRGIFCGKSLF</sequence>
<reference evidence="1" key="1">
    <citation type="submission" date="2020-03" db="EMBL/GenBank/DDBJ databases">
        <authorList>
            <person name="Weist P."/>
        </authorList>
    </citation>
    <scope>NUCLEOTIDE SEQUENCE</scope>
</reference>
<proteinExistence type="predicted"/>
<accession>A0A9N7UFQ7</accession>
<organism evidence="1 2">
    <name type="scientific">Pleuronectes platessa</name>
    <name type="common">European plaice</name>
    <dbReference type="NCBI Taxonomy" id="8262"/>
    <lineage>
        <taxon>Eukaryota</taxon>
        <taxon>Metazoa</taxon>
        <taxon>Chordata</taxon>
        <taxon>Craniata</taxon>
        <taxon>Vertebrata</taxon>
        <taxon>Euteleostomi</taxon>
        <taxon>Actinopterygii</taxon>
        <taxon>Neopterygii</taxon>
        <taxon>Teleostei</taxon>
        <taxon>Neoteleostei</taxon>
        <taxon>Acanthomorphata</taxon>
        <taxon>Carangaria</taxon>
        <taxon>Pleuronectiformes</taxon>
        <taxon>Pleuronectoidei</taxon>
        <taxon>Pleuronectidae</taxon>
        <taxon>Pleuronectes</taxon>
    </lineage>
</organism>
<comment type="caution">
    <text evidence="1">The sequence shown here is derived from an EMBL/GenBank/DDBJ whole genome shotgun (WGS) entry which is preliminary data.</text>
</comment>
<keyword evidence="2" id="KW-1185">Reference proteome</keyword>
<dbReference type="EMBL" id="CADEAL010001132">
    <property type="protein sequence ID" value="CAB1429386.1"/>
    <property type="molecule type" value="Genomic_DNA"/>
</dbReference>
<dbReference type="Proteomes" id="UP001153269">
    <property type="component" value="Unassembled WGS sequence"/>
</dbReference>
<evidence type="ECO:0000313" key="1">
    <source>
        <dbReference type="EMBL" id="CAB1429386.1"/>
    </source>
</evidence>